<proteinExistence type="predicted"/>
<name>A0ABM5U292_CORUL</name>
<organism evidence="1 2">
    <name type="scientific">Corynebacterium ulcerans FRC58</name>
    <dbReference type="NCBI Taxonomy" id="1408268"/>
    <lineage>
        <taxon>Bacteria</taxon>
        <taxon>Bacillati</taxon>
        <taxon>Actinomycetota</taxon>
        <taxon>Actinomycetes</taxon>
        <taxon>Mycobacteriales</taxon>
        <taxon>Corynebacteriaceae</taxon>
        <taxon>Corynebacterium</taxon>
    </lineage>
</organism>
<reference evidence="1 2" key="1">
    <citation type="journal article" date="2014" name="Int. J. Syst. Evol. Microbiol.">
        <title>Draft Genome Sequence of Corynebacterium ulcerans FRC58, Isolated from the Bronchitic Aspiration of a Patient in France.</title>
        <authorList>
            <person name="Silva Ado S."/>
            <person name="Barauna R.A."/>
            <person name="de Sa P.C."/>
            <person name="das Gracas D.A."/>
            <person name="Carneiro A.R."/>
            <person name="Thouvenin M."/>
            <person name="Azevedo V."/>
            <person name="Badell E."/>
            <person name="Guiso N."/>
            <person name="da Silva A.L."/>
            <person name="Ramos R.T."/>
        </authorList>
    </citation>
    <scope>NUCLEOTIDE SEQUENCE [LARGE SCALE GENOMIC DNA]</scope>
    <source>
        <strain evidence="1 2">FRC58</strain>
    </source>
</reference>
<dbReference type="Proteomes" id="UP000036185">
    <property type="component" value="Chromosome"/>
</dbReference>
<keyword evidence="2" id="KW-1185">Reference proteome</keyword>
<evidence type="ECO:0008006" key="3">
    <source>
        <dbReference type="Google" id="ProtNLM"/>
    </source>
</evidence>
<accession>A0ABM5U292</accession>
<dbReference type="EMBL" id="CP011913">
    <property type="protein sequence ID" value="AKN77569.1"/>
    <property type="molecule type" value="Genomic_DNA"/>
</dbReference>
<evidence type="ECO:0000313" key="2">
    <source>
        <dbReference type="Proteomes" id="UP000036185"/>
    </source>
</evidence>
<evidence type="ECO:0000313" key="1">
    <source>
        <dbReference type="EMBL" id="AKN77569.1"/>
    </source>
</evidence>
<gene>
    <name evidence="1" type="ORF">CulFRC58_1715</name>
</gene>
<protein>
    <recommendedName>
        <fullName evidence="3">Transposase</fullName>
    </recommendedName>
</protein>
<sequence length="39" mass="4289">MVPHDKGKARKAIAEIASRTLSSLLAKWLADVVRELWAG</sequence>